<dbReference type="Pfam" id="PF06245">
    <property type="entry name" value="DUF1015"/>
    <property type="match status" value="1"/>
</dbReference>
<name>A0A556M9L7_9SPHI</name>
<dbReference type="InterPro" id="IPR008323">
    <property type="entry name" value="UCP033563"/>
</dbReference>
<protein>
    <submittedName>
        <fullName evidence="1">DUF1015 domain-containing protein</fullName>
    </submittedName>
</protein>
<dbReference type="PANTHER" id="PTHR36454:SF1">
    <property type="entry name" value="DUF1015 DOMAIN-CONTAINING PROTEIN"/>
    <property type="match status" value="1"/>
</dbReference>
<evidence type="ECO:0000313" key="2">
    <source>
        <dbReference type="Proteomes" id="UP000318733"/>
    </source>
</evidence>
<dbReference type="EMBL" id="VLPK01000006">
    <property type="protein sequence ID" value="TSJ36593.1"/>
    <property type="molecule type" value="Genomic_DNA"/>
</dbReference>
<dbReference type="OrthoDB" id="9781616at2"/>
<evidence type="ECO:0000313" key="1">
    <source>
        <dbReference type="EMBL" id="TSJ36593.1"/>
    </source>
</evidence>
<proteinExistence type="predicted"/>
<dbReference type="AlphaFoldDB" id="A0A556M9L7"/>
<dbReference type="Proteomes" id="UP000318733">
    <property type="component" value="Unassembled WGS sequence"/>
</dbReference>
<comment type="caution">
    <text evidence="1">The sequence shown here is derived from an EMBL/GenBank/DDBJ whole genome shotgun (WGS) entry which is preliminary data.</text>
</comment>
<reference evidence="1 2" key="1">
    <citation type="submission" date="2019-07" db="EMBL/GenBank/DDBJ databases">
        <authorList>
            <person name="Huq M.A."/>
        </authorList>
    </citation>
    <scope>NUCLEOTIDE SEQUENCE [LARGE SCALE GENOMIC DNA]</scope>
    <source>
        <strain evidence="1 2">MAH-19</strain>
    </source>
</reference>
<keyword evidence="2" id="KW-1185">Reference proteome</keyword>
<sequence length="382" mass="43551">MKVYRHWLKVCRTMATIKPFRALRPEPSYSGKLKDLLEAPARVRPETEERQMAAYAEIRNRIDLLKAQGNLHLDEQAGIYIYEIVQPGYRQTGIWTLTAVQDYVEGRIKLHEQTLADSERRICNYRRHTGLEGSPIVLTYPSDETINRIIGEACNAHPEAATNRILKIEDPVTVNELIKAFKGIEESYLADGHHRLAGTVRNNPDSWISSLYIASDQLRIIDYHRVVIPQLPINKTYLLQRLAEICEIKQDFKRRSKGSFELYVDGIWYELQLNNSEALDVVSLQEQILAPLFGITDPRTDSRLKCIGGESADLEIDSLLKLHPEAIAFKLQPMSVDDLMAAAAKGQLLPPKSTWVDPKVPYGLLMYQHSFEGKDISALHYD</sequence>
<organism evidence="1 2">
    <name type="scientific">Mucilaginibacter corticis</name>
    <dbReference type="NCBI Taxonomy" id="2597670"/>
    <lineage>
        <taxon>Bacteria</taxon>
        <taxon>Pseudomonadati</taxon>
        <taxon>Bacteroidota</taxon>
        <taxon>Sphingobacteriia</taxon>
        <taxon>Sphingobacteriales</taxon>
        <taxon>Sphingobacteriaceae</taxon>
        <taxon>Mucilaginibacter</taxon>
    </lineage>
</organism>
<accession>A0A556M9L7</accession>
<gene>
    <name evidence="1" type="ORF">FO440_22460</name>
</gene>
<dbReference type="PANTHER" id="PTHR36454">
    <property type="entry name" value="LMO2823 PROTEIN"/>
    <property type="match status" value="1"/>
</dbReference>